<evidence type="ECO:0000256" key="1">
    <source>
        <dbReference type="SAM" id="MobiDB-lite"/>
    </source>
</evidence>
<gene>
    <name evidence="4" type="ORF">GCM10010503_32950</name>
</gene>
<accession>A0A918J809</accession>
<organism evidence="4 5">
    <name type="scientific">Streptomyces lucensis JCM 4490</name>
    <dbReference type="NCBI Taxonomy" id="1306176"/>
    <lineage>
        <taxon>Bacteria</taxon>
        <taxon>Bacillati</taxon>
        <taxon>Actinomycetota</taxon>
        <taxon>Actinomycetes</taxon>
        <taxon>Kitasatosporales</taxon>
        <taxon>Streptomycetaceae</taxon>
        <taxon>Streptomyces</taxon>
    </lineage>
</organism>
<keyword evidence="5" id="KW-1185">Reference proteome</keyword>
<reference evidence="4" key="2">
    <citation type="submission" date="2020-09" db="EMBL/GenBank/DDBJ databases">
        <authorList>
            <person name="Sun Q."/>
            <person name="Ohkuma M."/>
        </authorList>
    </citation>
    <scope>NUCLEOTIDE SEQUENCE</scope>
    <source>
        <strain evidence="4">JCM 4490</strain>
    </source>
</reference>
<feature type="chain" id="PRO_5036699263" evidence="3">
    <location>
        <begin position="35"/>
        <end position="440"/>
    </location>
</feature>
<dbReference type="RefSeq" id="WP_190016073.1">
    <property type="nucleotide sequence ID" value="NZ_BMUE01000006.1"/>
</dbReference>
<sequence length="440" mass="45158">MAWWRGGWSARLRVVAVLLGLCAPVAAPGGPAFAAGARPGGYGFAPGARTVAGSAGTPGAERLEPGRTYRSSLPAGGRLYYRLRLAATDTAYVPVTAVPPADAAVTATDGIRVSVRDAHGTPCTYDSARFGAGLSPRPVTALGQREAGKALCQGAGTYYLLVERLDADGPGTAAPARPWALEIAPATEPGPARAGSTAAPRTWNSAAPEPLTGAARDRSGGDGFASAQPVAQGVWRTALVPGETQFYKVPLDWGRQLHASAELDPHAGHGYVGGALGLSLHNPVRGTVDDAFLGYTGIRRSVALGPLPPVEYANRHAVPAAVTSVRFAGDYYLVLHLSERMTGTYGRGPFGVTLRVRVDGRAHAGPGYAGDPRPGDVFTVTGHDREAAVTGVTGGGDDRAMRLVAAGGIGLGTVLLLVLAGWTVAARRAQTRASAQKPTA</sequence>
<proteinExistence type="predicted"/>
<evidence type="ECO:0000256" key="3">
    <source>
        <dbReference type="SAM" id="SignalP"/>
    </source>
</evidence>
<evidence type="ECO:0000313" key="4">
    <source>
        <dbReference type="EMBL" id="GGW53202.1"/>
    </source>
</evidence>
<feature type="transmembrane region" description="Helical" evidence="2">
    <location>
        <begin position="403"/>
        <end position="425"/>
    </location>
</feature>
<name>A0A918J809_9ACTN</name>
<feature type="region of interest" description="Disordered" evidence="1">
    <location>
        <begin position="187"/>
        <end position="226"/>
    </location>
</feature>
<keyword evidence="2" id="KW-1133">Transmembrane helix</keyword>
<evidence type="ECO:0000313" key="5">
    <source>
        <dbReference type="Proteomes" id="UP000620224"/>
    </source>
</evidence>
<reference evidence="4" key="1">
    <citation type="journal article" date="2014" name="Int. J. Syst. Evol. Microbiol.">
        <title>Complete genome sequence of Corynebacterium casei LMG S-19264T (=DSM 44701T), isolated from a smear-ripened cheese.</title>
        <authorList>
            <consortium name="US DOE Joint Genome Institute (JGI-PGF)"/>
            <person name="Walter F."/>
            <person name="Albersmeier A."/>
            <person name="Kalinowski J."/>
            <person name="Ruckert C."/>
        </authorList>
    </citation>
    <scope>NUCLEOTIDE SEQUENCE</scope>
    <source>
        <strain evidence="4">JCM 4490</strain>
    </source>
</reference>
<keyword evidence="2" id="KW-0472">Membrane</keyword>
<feature type="signal peptide" evidence="3">
    <location>
        <begin position="1"/>
        <end position="34"/>
    </location>
</feature>
<dbReference type="Proteomes" id="UP000620224">
    <property type="component" value="Unassembled WGS sequence"/>
</dbReference>
<evidence type="ECO:0000256" key="2">
    <source>
        <dbReference type="SAM" id="Phobius"/>
    </source>
</evidence>
<comment type="caution">
    <text evidence="4">The sequence shown here is derived from an EMBL/GenBank/DDBJ whole genome shotgun (WGS) entry which is preliminary data.</text>
</comment>
<keyword evidence="3" id="KW-0732">Signal</keyword>
<keyword evidence="2" id="KW-0812">Transmembrane</keyword>
<dbReference type="EMBL" id="BMUE01000006">
    <property type="protein sequence ID" value="GGW53202.1"/>
    <property type="molecule type" value="Genomic_DNA"/>
</dbReference>
<dbReference type="AlphaFoldDB" id="A0A918J809"/>
<protein>
    <submittedName>
        <fullName evidence="4">Uncharacterized protein</fullName>
    </submittedName>
</protein>